<evidence type="ECO:0000313" key="2">
    <source>
        <dbReference type="Proteomes" id="UP001160148"/>
    </source>
</evidence>
<name>A0AAV0X8E8_9HEMI</name>
<dbReference type="Proteomes" id="UP001160148">
    <property type="component" value="Unassembled WGS sequence"/>
</dbReference>
<dbReference type="EMBL" id="CARXXK010000004">
    <property type="protein sequence ID" value="CAI6364580.1"/>
    <property type="molecule type" value="Genomic_DNA"/>
</dbReference>
<comment type="caution">
    <text evidence="1">The sequence shown here is derived from an EMBL/GenBank/DDBJ whole genome shotgun (WGS) entry which is preliminary data.</text>
</comment>
<organism evidence="1 2">
    <name type="scientific">Macrosiphum euphorbiae</name>
    <name type="common">potato aphid</name>
    <dbReference type="NCBI Taxonomy" id="13131"/>
    <lineage>
        <taxon>Eukaryota</taxon>
        <taxon>Metazoa</taxon>
        <taxon>Ecdysozoa</taxon>
        <taxon>Arthropoda</taxon>
        <taxon>Hexapoda</taxon>
        <taxon>Insecta</taxon>
        <taxon>Pterygota</taxon>
        <taxon>Neoptera</taxon>
        <taxon>Paraneoptera</taxon>
        <taxon>Hemiptera</taxon>
        <taxon>Sternorrhyncha</taxon>
        <taxon>Aphidomorpha</taxon>
        <taxon>Aphidoidea</taxon>
        <taxon>Aphididae</taxon>
        <taxon>Macrosiphini</taxon>
        <taxon>Macrosiphum</taxon>
    </lineage>
</organism>
<reference evidence="1 2" key="1">
    <citation type="submission" date="2023-01" db="EMBL/GenBank/DDBJ databases">
        <authorList>
            <person name="Whitehead M."/>
        </authorList>
    </citation>
    <scope>NUCLEOTIDE SEQUENCE [LARGE SCALE GENOMIC DNA]</scope>
</reference>
<proteinExistence type="predicted"/>
<accession>A0AAV0X8E8</accession>
<dbReference type="AlphaFoldDB" id="A0AAV0X8E8"/>
<evidence type="ECO:0000313" key="1">
    <source>
        <dbReference type="EMBL" id="CAI6364580.1"/>
    </source>
</evidence>
<keyword evidence="2" id="KW-1185">Reference proteome</keyword>
<sequence length="80" mass="8758">MVVLATVDRRISLDLVPRIMTVSDHEPVVWRVLVGLVSGAVAARQPPKCHPKVLADKCIYEGVDGRIDPTCVHGEQTNTK</sequence>
<gene>
    <name evidence="1" type="ORF">MEUPH1_LOCUS19387</name>
</gene>
<protein>
    <submittedName>
        <fullName evidence="1">Uncharacterized protein</fullName>
    </submittedName>
</protein>